<dbReference type="Proteomes" id="UP001590951">
    <property type="component" value="Unassembled WGS sequence"/>
</dbReference>
<comment type="caution">
    <text evidence="1">The sequence shown here is derived from an EMBL/GenBank/DDBJ whole genome shotgun (WGS) entry which is preliminary data.</text>
</comment>
<sequence length="204" mass="23571">MLQELLVSGLLDRSPAKENLESAWPRANFEYFHGTIEEYLLIEHEFDVNSRDKDGRTLLMNLFQGSPWFTATRVKELLDYMPDLELTDDFGRTALQMAVDLAPFAFKVDTFNMLIQHGARVDYKIEDGGTISRSIVDRTRRGMGTVERLSRRSIRLIEGISHNDLRSLDIDARDSCGYPAFDILMIRTRLLRKKDEKLVAIQDR</sequence>
<proteinExistence type="predicted"/>
<dbReference type="InterPro" id="IPR036770">
    <property type="entry name" value="Ankyrin_rpt-contain_sf"/>
</dbReference>
<dbReference type="InterPro" id="IPR002110">
    <property type="entry name" value="Ankyrin_rpt"/>
</dbReference>
<name>A0ABR4B229_9LECA</name>
<gene>
    <name evidence="1" type="ORF">ABVK25_007824</name>
</gene>
<protein>
    <submittedName>
        <fullName evidence="1">Uncharacterized protein</fullName>
    </submittedName>
</protein>
<dbReference type="Gene3D" id="1.25.40.20">
    <property type="entry name" value="Ankyrin repeat-containing domain"/>
    <property type="match status" value="1"/>
</dbReference>
<keyword evidence="2" id="KW-1185">Reference proteome</keyword>
<organism evidence="1 2">
    <name type="scientific">Lepraria finkii</name>
    <dbReference type="NCBI Taxonomy" id="1340010"/>
    <lineage>
        <taxon>Eukaryota</taxon>
        <taxon>Fungi</taxon>
        <taxon>Dikarya</taxon>
        <taxon>Ascomycota</taxon>
        <taxon>Pezizomycotina</taxon>
        <taxon>Lecanoromycetes</taxon>
        <taxon>OSLEUM clade</taxon>
        <taxon>Lecanoromycetidae</taxon>
        <taxon>Lecanorales</taxon>
        <taxon>Lecanorineae</taxon>
        <taxon>Stereocaulaceae</taxon>
        <taxon>Lepraria</taxon>
    </lineage>
</organism>
<evidence type="ECO:0000313" key="2">
    <source>
        <dbReference type="Proteomes" id="UP001590951"/>
    </source>
</evidence>
<evidence type="ECO:0000313" key="1">
    <source>
        <dbReference type="EMBL" id="KAL2051909.1"/>
    </source>
</evidence>
<accession>A0ABR4B229</accession>
<dbReference type="SUPFAM" id="SSF48403">
    <property type="entry name" value="Ankyrin repeat"/>
    <property type="match status" value="1"/>
</dbReference>
<reference evidence="1 2" key="1">
    <citation type="submission" date="2024-09" db="EMBL/GenBank/DDBJ databases">
        <title>Rethinking Asexuality: The Enigmatic Case of Functional Sexual Genes in Lepraria (Stereocaulaceae).</title>
        <authorList>
            <person name="Doellman M."/>
            <person name="Sun Y."/>
            <person name="Barcenas-Pena A."/>
            <person name="Lumbsch H.T."/>
            <person name="Grewe F."/>
        </authorList>
    </citation>
    <scope>NUCLEOTIDE SEQUENCE [LARGE SCALE GENOMIC DNA]</scope>
    <source>
        <strain evidence="1 2">Grewe 0041</strain>
    </source>
</reference>
<dbReference type="Pfam" id="PF12796">
    <property type="entry name" value="Ank_2"/>
    <property type="match status" value="1"/>
</dbReference>
<dbReference type="EMBL" id="JBHFEH010000031">
    <property type="protein sequence ID" value="KAL2051909.1"/>
    <property type="molecule type" value="Genomic_DNA"/>
</dbReference>